<comment type="similarity">
    <text evidence="2">Belongs to the NPC2 family.</text>
</comment>
<evidence type="ECO:0000313" key="8">
    <source>
        <dbReference type="Proteomes" id="UP001562425"/>
    </source>
</evidence>
<proteinExistence type="inferred from homology"/>
<evidence type="ECO:0000256" key="1">
    <source>
        <dbReference type="ARBA" id="ARBA00004613"/>
    </source>
</evidence>
<dbReference type="SMART" id="SM00737">
    <property type="entry name" value="ML"/>
    <property type="match status" value="1"/>
</dbReference>
<feature type="chain" id="PRO_5044752684" description="MD-2-related lipid-recognition domain-containing protein" evidence="5">
    <location>
        <begin position="17"/>
        <end position="146"/>
    </location>
</feature>
<organism evidence="7 8">
    <name type="scientific">Culex pipiens pipiens</name>
    <name type="common">Northern house mosquito</name>
    <dbReference type="NCBI Taxonomy" id="38569"/>
    <lineage>
        <taxon>Eukaryota</taxon>
        <taxon>Metazoa</taxon>
        <taxon>Ecdysozoa</taxon>
        <taxon>Arthropoda</taxon>
        <taxon>Hexapoda</taxon>
        <taxon>Insecta</taxon>
        <taxon>Pterygota</taxon>
        <taxon>Neoptera</taxon>
        <taxon>Endopterygota</taxon>
        <taxon>Diptera</taxon>
        <taxon>Nematocera</taxon>
        <taxon>Culicoidea</taxon>
        <taxon>Culicidae</taxon>
        <taxon>Culicinae</taxon>
        <taxon>Culicini</taxon>
        <taxon>Culex</taxon>
        <taxon>Culex</taxon>
    </lineage>
</organism>
<dbReference type="Gene3D" id="2.60.40.770">
    <property type="match status" value="1"/>
</dbReference>
<name>A0ABD1D036_CULPP</name>
<evidence type="ECO:0000256" key="3">
    <source>
        <dbReference type="ARBA" id="ARBA00022525"/>
    </source>
</evidence>
<keyword evidence="3" id="KW-0964">Secreted</keyword>
<dbReference type="EMBL" id="JBEHCU010008339">
    <property type="protein sequence ID" value="KAL1384635.1"/>
    <property type="molecule type" value="Genomic_DNA"/>
</dbReference>
<protein>
    <recommendedName>
        <fullName evidence="6">MD-2-related lipid-recognition domain-containing protein</fullName>
    </recommendedName>
</protein>
<dbReference type="Proteomes" id="UP001562425">
    <property type="component" value="Unassembled WGS sequence"/>
</dbReference>
<sequence length="146" mass="15471">MVKLLILLAVLGAASTLEVHRCGDDYPHPTLVTVPGCNVMPCEVPNLTDFNFSVRFAPPTATNTLTVEASARLGDFNVPYETPEHLRDGCANIDASCPLAAGQEVTLTGTAPVEAPLTRVTVRMRFEITGDGGAKATCFAADVRLI</sequence>
<evidence type="ECO:0000256" key="2">
    <source>
        <dbReference type="ARBA" id="ARBA00006370"/>
    </source>
</evidence>
<feature type="domain" description="MD-2-related lipid-recognition" evidence="6">
    <location>
        <begin position="19"/>
        <end position="143"/>
    </location>
</feature>
<dbReference type="GO" id="GO:0005576">
    <property type="term" value="C:extracellular region"/>
    <property type="evidence" value="ECO:0007669"/>
    <property type="project" value="UniProtKB-SubCell"/>
</dbReference>
<reference evidence="7 8" key="1">
    <citation type="submission" date="2024-05" db="EMBL/GenBank/DDBJ databases">
        <title>Culex pipiens pipiens assembly and annotation.</title>
        <authorList>
            <person name="Alout H."/>
            <person name="Durand T."/>
        </authorList>
    </citation>
    <scope>NUCLEOTIDE SEQUENCE [LARGE SCALE GENOMIC DNA]</scope>
    <source>
        <strain evidence="7">HA-2024</strain>
        <tissue evidence="7">Whole body</tissue>
    </source>
</reference>
<dbReference type="InterPro" id="IPR003172">
    <property type="entry name" value="ML_dom"/>
</dbReference>
<dbReference type="Pfam" id="PF02221">
    <property type="entry name" value="E1_DerP2_DerF2"/>
    <property type="match status" value="1"/>
</dbReference>
<keyword evidence="4 5" id="KW-0732">Signal</keyword>
<dbReference type="InterPro" id="IPR033916">
    <property type="entry name" value="ML_Npc2-like"/>
</dbReference>
<feature type="signal peptide" evidence="5">
    <location>
        <begin position="1"/>
        <end position="16"/>
    </location>
</feature>
<dbReference type="InterPro" id="IPR014756">
    <property type="entry name" value="Ig_E-set"/>
</dbReference>
<dbReference type="AlphaFoldDB" id="A0ABD1D036"/>
<comment type="subcellular location">
    <subcellularLocation>
        <location evidence="1">Secreted</location>
    </subcellularLocation>
</comment>
<gene>
    <name evidence="7" type="ORF">pipiens_013016</name>
</gene>
<evidence type="ECO:0000256" key="5">
    <source>
        <dbReference type="SAM" id="SignalP"/>
    </source>
</evidence>
<evidence type="ECO:0000256" key="4">
    <source>
        <dbReference type="ARBA" id="ARBA00022729"/>
    </source>
</evidence>
<dbReference type="SUPFAM" id="SSF81296">
    <property type="entry name" value="E set domains"/>
    <property type="match status" value="1"/>
</dbReference>
<evidence type="ECO:0000259" key="6">
    <source>
        <dbReference type="SMART" id="SM00737"/>
    </source>
</evidence>
<evidence type="ECO:0000313" key="7">
    <source>
        <dbReference type="EMBL" id="KAL1384635.1"/>
    </source>
</evidence>
<keyword evidence="8" id="KW-1185">Reference proteome</keyword>
<comment type="caution">
    <text evidence="7">The sequence shown here is derived from an EMBL/GenBank/DDBJ whole genome shotgun (WGS) entry which is preliminary data.</text>
</comment>
<dbReference type="CDD" id="cd00916">
    <property type="entry name" value="Npc2_like"/>
    <property type="match status" value="1"/>
</dbReference>
<accession>A0ABD1D036</accession>
<dbReference type="FunFam" id="2.60.40.770:FF:000001">
    <property type="entry name" value="NPC intracellular cholesterol transporter 2"/>
    <property type="match status" value="1"/>
</dbReference>